<protein>
    <recommendedName>
        <fullName evidence="4">Gustatory receptor</fullName>
    </recommendedName>
</protein>
<sequence length="403" mass="46256">MYSTYFLPFLLRHIKIGQKLKSIPYEFSQKSGKLVITKDKTRIWIFRLQIVLHLMYCIAMLIHLCFGPSTVARKLQGFVFFCMYTVVLCGRWNYDVNVAPIQVINSAMEFEKKVVAGKPDWNVNLETILMKLLLQLVYYTIFAVPVAKLALILLDPCSPPFLLSMWVDCSSVKWTKSFGYQNLILIFDIWMNIHAFIGGSFEILYVYLTGIVCLLNYFDVLRRDIRAAEKAAQFKSCTCIYRSIQILEKLFNGFLMLLILPSFMIFMPTLQVLLQYVCIMMNNDIPKPAFLMFILVWMNVFVNNVLVFTLASWVNNVSIKVLKENEKAMIHMGHATRRSAIMKEVKASTVLKIKFGSNFIDSGTPLGVPVRPFGPYGLEPALHLEASSVRAWPKMACRNVARP</sequence>
<feature type="transmembrane region" description="Helical" evidence="1">
    <location>
        <begin position="78"/>
        <end position="94"/>
    </location>
</feature>
<name>A0A226DU99_FOLCA</name>
<feature type="transmembrane region" description="Helical" evidence="1">
    <location>
        <begin position="250"/>
        <end position="270"/>
    </location>
</feature>
<proteinExistence type="predicted"/>
<comment type="caution">
    <text evidence="2">The sequence shown here is derived from an EMBL/GenBank/DDBJ whole genome shotgun (WGS) entry which is preliminary data.</text>
</comment>
<feature type="transmembrane region" description="Helical" evidence="1">
    <location>
        <begin position="203"/>
        <end position="221"/>
    </location>
</feature>
<evidence type="ECO:0000313" key="2">
    <source>
        <dbReference type="EMBL" id="OXA48789.1"/>
    </source>
</evidence>
<feature type="transmembrane region" description="Helical" evidence="1">
    <location>
        <begin position="136"/>
        <end position="157"/>
    </location>
</feature>
<dbReference type="AlphaFoldDB" id="A0A226DU99"/>
<reference evidence="2 3" key="1">
    <citation type="submission" date="2015-12" db="EMBL/GenBank/DDBJ databases">
        <title>The genome of Folsomia candida.</title>
        <authorList>
            <person name="Faddeeva A."/>
            <person name="Derks M.F."/>
            <person name="Anvar Y."/>
            <person name="Smit S."/>
            <person name="Van Straalen N."/>
            <person name="Roelofs D."/>
        </authorList>
    </citation>
    <scope>NUCLEOTIDE SEQUENCE [LARGE SCALE GENOMIC DNA]</scope>
    <source>
        <strain evidence="2 3">VU population</strain>
        <tissue evidence="2">Whole body</tissue>
    </source>
</reference>
<evidence type="ECO:0008006" key="4">
    <source>
        <dbReference type="Google" id="ProtNLM"/>
    </source>
</evidence>
<feature type="transmembrane region" description="Helical" evidence="1">
    <location>
        <begin position="44"/>
        <end position="66"/>
    </location>
</feature>
<organism evidence="2 3">
    <name type="scientific">Folsomia candida</name>
    <name type="common">Springtail</name>
    <dbReference type="NCBI Taxonomy" id="158441"/>
    <lineage>
        <taxon>Eukaryota</taxon>
        <taxon>Metazoa</taxon>
        <taxon>Ecdysozoa</taxon>
        <taxon>Arthropoda</taxon>
        <taxon>Hexapoda</taxon>
        <taxon>Collembola</taxon>
        <taxon>Entomobryomorpha</taxon>
        <taxon>Isotomoidea</taxon>
        <taxon>Isotomidae</taxon>
        <taxon>Proisotominae</taxon>
        <taxon>Folsomia</taxon>
    </lineage>
</organism>
<evidence type="ECO:0000256" key="1">
    <source>
        <dbReference type="SAM" id="Phobius"/>
    </source>
</evidence>
<dbReference type="EMBL" id="LNIX01000011">
    <property type="protein sequence ID" value="OXA48789.1"/>
    <property type="molecule type" value="Genomic_DNA"/>
</dbReference>
<dbReference type="Proteomes" id="UP000198287">
    <property type="component" value="Unassembled WGS sequence"/>
</dbReference>
<keyword evidence="1" id="KW-0812">Transmembrane</keyword>
<keyword evidence="1" id="KW-0472">Membrane</keyword>
<gene>
    <name evidence="2" type="ORF">Fcan01_16394</name>
</gene>
<evidence type="ECO:0000313" key="3">
    <source>
        <dbReference type="Proteomes" id="UP000198287"/>
    </source>
</evidence>
<keyword evidence="3" id="KW-1185">Reference proteome</keyword>
<feature type="transmembrane region" description="Helical" evidence="1">
    <location>
        <begin position="290"/>
        <end position="314"/>
    </location>
</feature>
<dbReference type="OrthoDB" id="8297494at2759"/>
<accession>A0A226DU99</accession>
<keyword evidence="1" id="KW-1133">Transmembrane helix</keyword>